<gene>
    <name evidence="2" type="ORF">PsYK624_172100</name>
</gene>
<dbReference type="AlphaFoldDB" id="A0A9P3GZ23"/>
<dbReference type="Proteomes" id="UP000703269">
    <property type="component" value="Unassembled WGS sequence"/>
</dbReference>
<dbReference type="EMBL" id="BPQB01000237">
    <property type="protein sequence ID" value="GJF00906.1"/>
    <property type="molecule type" value="Genomic_DNA"/>
</dbReference>
<evidence type="ECO:0000313" key="2">
    <source>
        <dbReference type="EMBL" id="GJF00906.1"/>
    </source>
</evidence>
<proteinExistence type="predicted"/>
<evidence type="ECO:0000256" key="1">
    <source>
        <dbReference type="SAM" id="MobiDB-lite"/>
    </source>
</evidence>
<feature type="region of interest" description="Disordered" evidence="1">
    <location>
        <begin position="1"/>
        <end position="175"/>
    </location>
</feature>
<name>A0A9P3GZ23_9APHY</name>
<evidence type="ECO:0000313" key="3">
    <source>
        <dbReference type="Proteomes" id="UP000703269"/>
    </source>
</evidence>
<sequence>MLGGGEARARDERSPLKHRPSPSQTRTTAQRRRGHDVRCAATPPPQEGPPGRPARTKTQRTREHDVRLHFVASTLAAGSPPHEDIPGGGKHESEDVREGVREDVREGASEHRSSVVEMKLATPTSRAHPGKPSGPLNGAAPQRGHGRDVQLHLGPAPQRLPGTEPGNGRVNSAGP</sequence>
<feature type="compositionally biased region" description="Basic and acidic residues" evidence="1">
    <location>
        <begin position="81"/>
        <end position="114"/>
    </location>
</feature>
<protein>
    <submittedName>
        <fullName evidence="2">Uncharacterized protein</fullName>
    </submittedName>
</protein>
<feature type="compositionally biased region" description="Pro residues" evidence="1">
    <location>
        <begin position="42"/>
        <end position="52"/>
    </location>
</feature>
<accession>A0A9P3GZ23</accession>
<organism evidence="2 3">
    <name type="scientific">Phanerochaete sordida</name>
    <dbReference type="NCBI Taxonomy" id="48140"/>
    <lineage>
        <taxon>Eukaryota</taxon>
        <taxon>Fungi</taxon>
        <taxon>Dikarya</taxon>
        <taxon>Basidiomycota</taxon>
        <taxon>Agaricomycotina</taxon>
        <taxon>Agaricomycetes</taxon>
        <taxon>Polyporales</taxon>
        <taxon>Phanerochaetaceae</taxon>
        <taxon>Phanerochaete</taxon>
    </lineage>
</organism>
<comment type="caution">
    <text evidence="2">The sequence shown here is derived from an EMBL/GenBank/DDBJ whole genome shotgun (WGS) entry which is preliminary data.</text>
</comment>
<reference evidence="2 3" key="1">
    <citation type="submission" date="2021-08" db="EMBL/GenBank/DDBJ databases">
        <title>Draft Genome Sequence of Phanerochaete sordida strain YK-624.</title>
        <authorList>
            <person name="Mori T."/>
            <person name="Dohra H."/>
            <person name="Suzuki T."/>
            <person name="Kawagishi H."/>
            <person name="Hirai H."/>
        </authorList>
    </citation>
    <scope>NUCLEOTIDE SEQUENCE [LARGE SCALE GENOMIC DNA]</scope>
    <source>
        <strain evidence="2 3">YK-624</strain>
    </source>
</reference>
<keyword evidence="3" id="KW-1185">Reference proteome</keyword>